<proteinExistence type="predicted"/>
<protein>
    <recommendedName>
        <fullName evidence="1">Pep3/Vps18 beta-propeller domain-containing protein</fullName>
    </recommendedName>
</protein>
<name>A0A2G9U1B2_TELCI</name>
<dbReference type="InterPro" id="IPR007810">
    <property type="entry name" value="Pep3/Vps18_beta-prop"/>
</dbReference>
<reference evidence="2 3" key="1">
    <citation type="submission" date="2015-09" db="EMBL/GenBank/DDBJ databases">
        <title>Draft genome of the parasitic nematode Teladorsagia circumcincta isolate WARC Sus (inbred).</title>
        <authorList>
            <person name="Mitreva M."/>
        </authorList>
    </citation>
    <scope>NUCLEOTIDE SEQUENCE [LARGE SCALE GENOMIC DNA]</scope>
    <source>
        <strain evidence="2 3">S</strain>
    </source>
</reference>
<feature type="domain" description="Pep3/Vps18 beta-propeller" evidence="1">
    <location>
        <begin position="15"/>
        <end position="88"/>
    </location>
</feature>
<organism evidence="2 3">
    <name type="scientific">Teladorsagia circumcincta</name>
    <name type="common">Brown stomach worm</name>
    <name type="synonym">Ostertagia circumcincta</name>
    <dbReference type="NCBI Taxonomy" id="45464"/>
    <lineage>
        <taxon>Eukaryota</taxon>
        <taxon>Metazoa</taxon>
        <taxon>Ecdysozoa</taxon>
        <taxon>Nematoda</taxon>
        <taxon>Chromadorea</taxon>
        <taxon>Rhabditida</taxon>
        <taxon>Rhabditina</taxon>
        <taxon>Rhabditomorpha</taxon>
        <taxon>Strongyloidea</taxon>
        <taxon>Trichostrongylidae</taxon>
        <taxon>Teladorsagia</taxon>
    </lineage>
</organism>
<dbReference type="Pfam" id="PF05131">
    <property type="entry name" value="Pep3_Vps18"/>
    <property type="match status" value="1"/>
</dbReference>
<evidence type="ECO:0000313" key="3">
    <source>
        <dbReference type="Proteomes" id="UP000230423"/>
    </source>
</evidence>
<gene>
    <name evidence="2" type="ORF">TELCIR_14433</name>
</gene>
<dbReference type="OrthoDB" id="5864388at2759"/>
<evidence type="ECO:0000259" key="1">
    <source>
        <dbReference type="Pfam" id="PF05131"/>
    </source>
</evidence>
<dbReference type="AlphaFoldDB" id="A0A2G9U1B2"/>
<dbReference type="EMBL" id="KZ350372">
    <property type="protein sequence ID" value="PIO63948.1"/>
    <property type="molecule type" value="Genomic_DNA"/>
</dbReference>
<sequence>MISSTGVVSFVKEHSTSFGTEKNLSISDIYLYMLNDDNPKAAKHRRFEGRLERPTGVSLTEYHMLLAYPNRLNALSIYTKTVVYEDIWPTVSPWGDYCDY</sequence>
<keyword evidence="3" id="KW-1185">Reference proteome</keyword>
<accession>A0A2G9U1B2</accession>
<evidence type="ECO:0000313" key="2">
    <source>
        <dbReference type="EMBL" id="PIO63948.1"/>
    </source>
</evidence>
<dbReference type="Proteomes" id="UP000230423">
    <property type="component" value="Unassembled WGS sequence"/>
</dbReference>